<feature type="region of interest" description="Disordered" evidence="1">
    <location>
        <begin position="346"/>
        <end position="388"/>
    </location>
</feature>
<reference evidence="2" key="1">
    <citation type="journal article" date="2020" name="Fungal Divers.">
        <title>Resolving the Mortierellaceae phylogeny through synthesis of multi-gene phylogenetics and phylogenomics.</title>
        <authorList>
            <person name="Vandepol N."/>
            <person name="Liber J."/>
            <person name="Desiro A."/>
            <person name="Na H."/>
            <person name="Kennedy M."/>
            <person name="Barry K."/>
            <person name="Grigoriev I.V."/>
            <person name="Miller A.N."/>
            <person name="O'Donnell K."/>
            <person name="Stajich J.E."/>
            <person name="Bonito G."/>
        </authorList>
    </citation>
    <scope>NUCLEOTIDE SEQUENCE</scope>
    <source>
        <strain evidence="2">REB-010B</strain>
    </source>
</reference>
<feature type="compositionally biased region" description="Low complexity" evidence="1">
    <location>
        <begin position="203"/>
        <end position="225"/>
    </location>
</feature>
<dbReference type="Proteomes" id="UP000738325">
    <property type="component" value="Unassembled WGS sequence"/>
</dbReference>
<keyword evidence="3" id="KW-1185">Reference proteome</keyword>
<dbReference type="EMBL" id="JAAAIP010000329">
    <property type="protein sequence ID" value="KAG0319314.1"/>
    <property type="molecule type" value="Genomic_DNA"/>
</dbReference>
<feature type="region of interest" description="Disordered" evidence="1">
    <location>
        <begin position="190"/>
        <end position="233"/>
    </location>
</feature>
<dbReference type="OrthoDB" id="2444997at2759"/>
<proteinExistence type="predicted"/>
<sequence length="465" mass="49834">MFSPAGSNTRSDMSCHSSESVPSTPKYSGPAAAMAITDLLMSEAQYLSVIKRVASSLSEAAVVSQTAARKDSATLRALIDQWAEIVQAHTKFHNDTAAVNDDLRETARLINNMNPEHKVAEWESALAQPFEHLASYDEWLQRVDPQARFSAECRARLNSVISKLKSTADGTAPQARNVFRRLSTMARGVIKRKSSGQGQGLITSTTPLSATESTSPSSLSPTTTPIGTEYDTTAPSTRYASTMASHQQQKQQQQQQIMTASVRAPMAKTVQELTIADNNGMMPASTLSSTTTRSVSGNVAVNGDMADTLLGAPSSMLMMSTSRSMLPLRVSTSSDVSSSMGTLTTLEASPVSSSSSSSSSTSSVHSKTSSSAETLMPGHSSVFTMNQPSSSSLARQTFLQEKENRKATLRIGTSELILAKAESLQSPTTIPKPAIEQLRKITQVKDDKTGIKPPVKSLINFWEQV</sequence>
<feature type="compositionally biased region" description="Low complexity" evidence="1">
    <location>
        <begin position="349"/>
        <end position="371"/>
    </location>
</feature>
<gene>
    <name evidence="2" type="ORF">BGZ99_005157</name>
</gene>
<evidence type="ECO:0008006" key="4">
    <source>
        <dbReference type="Google" id="ProtNLM"/>
    </source>
</evidence>
<organism evidence="2 3">
    <name type="scientific">Dissophora globulifera</name>
    <dbReference type="NCBI Taxonomy" id="979702"/>
    <lineage>
        <taxon>Eukaryota</taxon>
        <taxon>Fungi</taxon>
        <taxon>Fungi incertae sedis</taxon>
        <taxon>Mucoromycota</taxon>
        <taxon>Mortierellomycotina</taxon>
        <taxon>Mortierellomycetes</taxon>
        <taxon>Mortierellales</taxon>
        <taxon>Mortierellaceae</taxon>
        <taxon>Dissophora</taxon>
    </lineage>
</organism>
<name>A0A9P6UU24_9FUNG</name>
<feature type="compositionally biased region" description="Polar residues" evidence="1">
    <location>
        <begin position="1"/>
        <end position="26"/>
    </location>
</feature>
<feature type="region of interest" description="Disordered" evidence="1">
    <location>
        <begin position="1"/>
        <end position="28"/>
    </location>
</feature>
<dbReference type="AlphaFoldDB" id="A0A9P6UU24"/>
<evidence type="ECO:0000256" key="1">
    <source>
        <dbReference type="SAM" id="MobiDB-lite"/>
    </source>
</evidence>
<accession>A0A9P6UU24</accession>
<evidence type="ECO:0000313" key="3">
    <source>
        <dbReference type="Proteomes" id="UP000738325"/>
    </source>
</evidence>
<evidence type="ECO:0000313" key="2">
    <source>
        <dbReference type="EMBL" id="KAG0319314.1"/>
    </source>
</evidence>
<protein>
    <recommendedName>
        <fullName evidence="4">DH domain-containing protein</fullName>
    </recommendedName>
</protein>
<comment type="caution">
    <text evidence="2">The sequence shown here is derived from an EMBL/GenBank/DDBJ whole genome shotgun (WGS) entry which is preliminary data.</text>
</comment>